<name>A0A068VI51_COFCA</name>
<dbReference type="OMA" id="QWKEFEI"/>
<accession>A0A068VI51</accession>
<protein>
    <submittedName>
        <fullName evidence="2">DH200=94 genomic scaffold, scaffold_1071</fullName>
    </submittedName>
</protein>
<keyword evidence="1" id="KW-1133">Transmembrane helix</keyword>
<sequence>MCSCYQHYGQWKEFEIFDRIVYKNKNQHQRCSYCQCLLKVRRDLRLLQSANLGEILNSCFVAIHRKRPKQKVQLWERLKRRRSDVGKYSFLERLLGVARLLSLIMTLTLQILNLLQKVLMARSRHWFFG</sequence>
<keyword evidence="3" id="KW-1185">Reference proteome</keyword>
<evidence type="ECO:0000313" key="3">
    <source>
        <dbReference type="Proteomes" id="UP000295252"/>
    </source>
</evidence>
<dbReference type="STRING" id="49390.A0A068VI51"/>
<dbReference type="EMBL" id="HG740155">
    <property type="protein sequence ID" value="CDP20277.1"/>
    <property type="molecule type" value="Genomic_DNA"/>
</dbReference>
<reference evidence="3" key="1">
    <citation type="journal article" date="2014" name="Science">
        <title>The coffee genome provides insight into the convergent evolution of caffeine biosynthesis.</title>
        <authorList>
            <person name="Denoeud F."/>
            <person name="Carretero-Paulet L."/>
            <person name="Dereeper A."/>
            <person name="Droc G."/>
            <person name="Guyot R."/>
            <person name="Pietrella M."/>
            <person name="Zheng C."/>
            <person name="Alberti A."/>
            <person name="Anthony F."/>
            <person name="Aprea G."/>
            <person name="Aury J.M."/>
            <person name="Bento P."/>
            <person name="Bernard M."/>
            <person name="Bocs S."/>
            <person name="Campa C."/>
            <person name="Cenci A."/>
            <person name="Combes M.C."/>
            <person name="Crouzillat D."/>
            <person name="Da Silva C."/>
            <person name="Daddiego L."/>
            <person name="De Bellis F."/>
            <person name="Dussert S."/>
            <person name="Garsmeur O."/>
            <person name="Gayraud T."/>
            <person name="Guignon V."/>
            <person name="Jahn K."/>
            <person name="Jamilloux V."/>
            <person name="Joet T."/>
            <person name="Labadie K."/>
            <person name="Lan T."/>
            <person name="Leclercq J."/>
            <person name="Lepelley M."/>
            <person name="Leroy T."/>
            <person name="Li L.T."/>
            <person name="Librado P."/>
            <person name="Lopez L."/>
            <person name="Munoz A."/>
            <person name="Noel B."/>
            <person name="Pallavicini A."/>
            <person name="Perrotta G."/>
            <person name="Poncet V."/>
            <person name="Pot D."/>
            <person name="Priyono X."/>
            <person name="Rigoreau M."/>
            <person name="Rouard M."/>
            <person name="Rozas J."/>
            <person name="Tranchant-Dubreuil C."/>
            <person name="VanBuren R."/>
            <person name="Zhang Q."/>
            <person name="Andrade A.C."/>
            <person name="Argout X."/>
            <person name="Bertrand B."/>
            <person name="de Kochko A."/>
            <person name="Graziosi G."/>
            <person name="Henry R.J."/>
            <person name="Jayarama X."/>
            <person name="Ming R."/>
            <person name="Nagai C."/>
            <person name="Rounsley S."/>
            <person name="Sankoff D."/>
            <person name="Giuliano G."/>
            <person name="Albert V.A."/>
            <person name="Wincker P."/>
            <person name="Lashermes P."/>
        </authorList>
    </citation>
    <scope>NUCLEOTIDE SEQUENCE [LARGE SCALE GENOMIC DNA]</scope>
    <source>
        <strain evidence="3">cv. DH200-94</strain>
    </source>
</reference>
<feature type="transmembrane region" description="Helical" evidence="1">
    <location>
        <begin position="94"/>
        <end position="115"/>
    </location>
</feature>
<organism evidence="2 3">
    <name type="scientific">Coffea canephora</name>
    <name type="common">Robusta coffee</name>
    <dbReference type="NCBI Taxonomy" id="49390"/>
    <lineage>
        <taxon>Eukaryota</taxon>
        <taxon>Viridiplantae</taxon>
        <taxon>Streptophyta</taxon>
        <taxon>Embryophyta</taxon>
        <taxon>Tracheophyta</taxon>
        <taxon>Spermatophyta</taxon>
        <taxon>Magnoliopsida</taxon>
        <taxon>eudicotyledons</taxon>
        <taxon>Gunneridae</taxon>
        <taxon>Pentapetalae</taxon>
        <taxon>asterids</taxon>
        <taxon>lamiids</taxon>
        <taxon>Gentianales</taxon>
        <taxon>Rubiaceae</taxon>
        <taxon>Ixoroideae</taxon>
        <taxon>Gardenieae complex</taxon>
        <taxon>Bertiereae - Coffeeae clade</taxon>
        <taxon>Coffeeae</taxon>
        <taxon>Coffea</taxon>
    </lineage>
</organism>
<keyword evidence="1" id="KW-0472">Membrane</keyword>
<dbReference type="InParanoid" id="A0A068VI51"/>
<dbReference type="OrthoDB" id="114080at2759"/>
<dbReference type="PhylomeDB" id="A0A068VI51"/>
<gene>
    <name evidence="2" type="ORF">GSCOC_T00012129001</name>
</gene>
<keyword evidence="1" id="KW-0812">Transmembrane</keyword>
<dbReference type="PANTHER" id="PTHR34786:SF1">
    <property type="entry name" value="OS09G0504900 PROTEIN"/>
    <property type="match status" value="1"/>
</dbReference>
<evidence type="ECO:0000313" key="2">
    <source>
        <dbReference type="EMBL" id="CDP20277.1"/>
    </source>
</evidence>
<dbReference type="Proteomes" id="UP000295252">
    <property type="component" value="Unassembled WGS sequence"/>
</dbReference>
<proteinExistence type="predicted"/>
<dbReference type="AlphaFoldDB" id="A0A068VI51"/>
<dbReference type="PANTHER" id="PTHR34786">
    <property type="entry name" value="OS09G0504900 PROTEIN"/>
    <property type="match status" value="1"/>
</dbReference>
<dbReference type="Gramene" id="CDP20277">
    <property type="protein sequence ID" value="CDP20277"/>
    <property type="gene ID" value="GSCOC_T00012129001"/>
</dbReference>
<evidence type="ECO:0000256" key="1">
    <source>
        <dbReference type="SAM" id="Phobius"/>
    </source>
</evidence>